<dbReference type="Gene3D" id="3.30.450.90">
    <property type="match status" value="1"/>
</dbReference>
<sequence length="356" mass="39092">MEMEVVLRRAIEVRASDIFVVAGLPLTYKVNGRQLREDEMLTPADTAHLVEGIYALCGRDVNRCAAEDADDDFSFAIPHLGRFRANVLHQRGSLAVVLRVIQFGLPDPDALGIPEQVMAAAKKLKGLVLVTGPAGSGKSTTLACLIDSINRNREGHIITMEDPIEYIHRHQKCIVTQREIGSDSPSYVRALRSALRESPDVILLGEMRDHETIEVAMTAAETGQLLFSTLHTTGAASTVDRIVDSFPASQQHQVRIQLSMVLQAVISQQLVPTVDGGQTVAFEVMYTNPAIKNMIREAKSHQLDAAIQAGSAEGMCTMDTSLLRLYQQGRITRDTALTHSIYYEAMEKRLAALSML</sequence>
<dbReference type="GO" id="GO:0016887">
    <property type="term" value="F:ATP hydrolysis activity"/>
    <property type="evidence" value="ECO:0007669"/>
    <property type="project" value="InterPro"/>
</dbReference>
<dbReference type="InterPro" id="IPR050921">
    <property type="entry name" value="T4SS_GSP_E_ATPase"/>
</dbReference>
<name>A0A4R1QL14_9FIRM</name>
<dbReference type="SMART" id="SM00382">
    <property type="entry name" value="AAA"/>
    <property type="match status" value="1"/>
</dbReference>
<dbReference type="NCBIfam" id="TIGR01420">
    <property type="entry name" value="pilT_fam"/>
    <property type="match status" value="1"/>
</dbReference>
<dbReference type="STRING" id="1650663.GCA_001486665_00082"/>
<evidence type="ECO:0000259" key="2">
    <source>
        <dbReference type="PROSITE" id="PS00662"/>
    </source>
</evidence>
<dbReference type="GeneID" id="97382112"/>
<dbReference type="OrthoDB" id="9808272at2"/>
<dbReference type="Pfam" id="PF00437">
    <property type="entry name" value="T2SSE"/>
    <property type="match status" value="1"/>
</dbReference>
<accession>A0A4R1QL14</accession>
<organism evidence="3 4">
    <name type="scientific">Allofournierella massiliensis</name>
    <dbReference type="NCBI Taxonomy" id="1650663"/>
    <lineage>
        <taxon>Bacteria</taxon>
        <taxon>Bacillati</taxon>
        <taxon>Bacillota</taxon>
        <taxon>Clostridia</taxon>
        <taxon>Eubacteriales</taxon>
        <taxon>Oscillospiraceae</taxon>
        <taxon>Allofournierella</taxon>
    </lineage>
</organism>
<evidence type="ECO:0000256" key="1">
    <source>
        <dbReference type="ARBA" id="ARBA00006611"/>
    </source>
</evidence>
<dbReference type="RefSeq" id="WP_058962624.1">
    <property type="nucleotide sequence ID" value="NZ_CABKVM010000010.1"/>
</dbReference>
<proteinExistence type="inferred from homology"/>
<reference evidence="3 4" key="1">
    <citation type="submission" date="2019-03" db="EMBL/GenBank/DDBJ databases">
        <title>Genomic Encyclopedia of Type Strains, Phase IV (KMG-IV): sequencing the most valuable type-strain genomes for metagenomic binning, comparative biology and taxonomic classification.</title>
        <authorList>
            <person name="Goeker M."/>
        </authorList>
    </citation>
    <scope>NUCLEOTIDE SEQUENCE [LARGE SCALE GENOMIC DNA]</scope>
    <source>
        <strain evidence="3 4">DSM 100451</strain>
    </source>
</reference>
<dbReference type="Proteomes" id="UP000295184">
    <property type="component" value="Unassembled WGS sequence"/>
</dbReference>
<evidence type="ECO:0000313" key="4">
    <source>
        <dbReference type="Proteomes" id="UP000295184"/>
    </source>
</evidence>
<dbReference type="Gene3D" id="3.40.50.300">
    <property type="entry name" value="P-loop containing nucleotide triphosphate hydrolases"/>
    <property type="match status" value="1"/>
</dbReference>
<evidence type="ECO:0000313" key="3">
    <source>
        <dbReference type="EMBL" id="TCL53867.1"/>
    </source>
</evidence>
<protein>
    <submittedName>
        <fullName evidence="3">Twitching motility protein PilT</fullName>
    </submittedName>
</protein>
<dbReference type="PANTHER" id="PTHR30486">
    <property type="entry name" value="TWITCHING MOTILITY PROTEIN PILT"/>
    <property type="match status" value="1"/>
</dbReference>
<dbReference type="CDD" id="cd01131">
    <property type="entry name" value="PilT"/>
    <property type="match status" value="1"/>
</dbReference>
<gene>
    <name evidence="3" type="ORF">EDD77_12641</name>
</gene>
<dbReference type="InterPro" id="IPR001482">
    <property type="entry name" value="T2SS/T4SS_dom"/>
</dbReference>
<comment type="similarity">
    <text evidence="1">Belongs to the GSP E family.</text>
</comment>
<dbReference type="SUPFAM" id="SSF52540">
    <property type="entry name" value="P-loop containing nucleoside triphosphate hydrolases"/>
    <property type="match status" value="1"/>
</dbReference>
<dbReference type="PROSITE" id="PS00662">
    <property type="entry name" value="T2SP_E"/>
    <property type="match status" value="1"/>
</dbReference>
<dbReference type="InterPro" id="IPR003593">
    <property type="entry name" value="AAA+_ATPase"/>
</dbReference>
<comment type="caution">
    <text evidence="3">The sequence shown here is derived from an EMBL/GenBank/DDBJ whole genome shotgun (WGS) entry which is preliminary data.</text>
</comment>
<dbReference type="AlphaFoldDB" id="A0A4R1QL14"/>
<dbReference type="InterPro" id="IPR027417">
    <property type="entry name" value="P-loop_NTPase"/>
</dbReference>
<dbReference type="GO" id="GO:0005524">
    <property type="term" value="F:ATP binding"/>
    <property type="evidence" value="ECO:0007669"/>
    <property type="project" value="InterPro"/>
</dbReference>
<dbReference type="InterPro" id="IPR006321">
    <property type="entry name" value="PilT/PilU"/>
</dbReference>
<dbReference type="EMBL" id="SLUM01000026">
    <property type="protein sequence ID" value="TCL53867.1"/>
    <property type="molecule type" value="Genomic_DNA"/>
</dbReference>
<feature type="domain" description="Bacterial type II secretion system protein E" evidence="2">
    <location>
        <begin position="195"/>
        <end position="209"/>
    </location>
</feature>